<feature type="transmembrane region" description="Helical" evidence="2">
    <location>
        <begin position="113"/>
        <end position="133"/>
    </location>
</feature>
<evidence type="ECO:0000256" key="1">
    <source>
        <dbReference type="SAM" id="MobiDB-lite"/>
    </source>
</evidence>
<feature type="transmembrane region" description="Helical" evidence="2">
    <location>
        <begin position="224"/>
        <end position="245"/>
    </location>
</feature>
<feature type="compositionally biased region" description="Basic and acidic residues" evidence="1">
    <location>
        <begin position="677"/>
        <end position="691"/>
    </location>
</feature>
<feature type="region of interest" description="Disordered" evidence="1">
    <location>
        <begin position="428"/>
        <end position="479"/>
    </location>
</feature>
<keyword evidence="4" id="KW-1185">Reference proteome</keyword>
<evidence type="ECO:0000313" key="3">
    <source>
        <dbReference type="EMBL" id="CAK0897375.1"/>
    </source>
</evidence>
<protein>
    <submittedName>
        <fullName evidence="3">Uncharacterized protein</fullName>
    </submittedName>
</protein>
<dbReference type="Proteomes" id="UP001189429">
    <property type="component" value="Unassembled WGS sequence"/>
</dbReference>
<keyword evidence="2" id="KW-0812">Transmembrane</keyword>
<reference evidence="3" key="1">
    <citation type="submission" date="2023-10" db="EMBL/GenBank/DDBJ databases">
        <authorList>
            <person name="Chen Y."/>
            <person name="Shah S."/>
            <person name="Dougan E. K."/>
            <person name="Thang M."/>
            <person name="Chan C."/>
        </authorList>
    </citation>
    <scope>NUCLEOTIDE SEQUENCE [LARGE SCALE GENOMIC DNA]</scope>
</reference>
<dbReference type="EMBL" id="CAUYUJ010020324">
    <property type="protein sequence ID" value="CAK0897375.1"/>
    <property type="molecule type" value="Genomic_DNA"/>
</dbReference>
<feature type="transmembrane region" description="Helical" evidence="2">
    <location>
        <begin position="140"/>
        <end position="161"/>
    </location>
</feature>
<keyword evidence="2" id="KW-0472">Membrane</keyword>
<feature type="region of interest" description="Disordered" evidence="1">
    <location>
        <begin position="634"/>
        <end position="691"/>
    </location>
</feature>
<gene>
    <name evidence="3" type="ORF">PCOR1329_LOCUS75573</name>
</gene>
<organism evidence="3 4">
    <name type="scientific">Prorocentrum cordatum</name>
    <dbReference type="NCBI Taxonomy" id="2364126"/>
    <lineage>
        <taxon>Eukaryota</taxon>
        <taxon>Sar</taxon>
        <taxon>Alveolata</taxon>
        <taxon>Dinophyceae</taxon>
        <taxon>Prorocentrales</taxon>
        <taxon>Prorocentraceae</taxon>
        <taxon>Prorocentrum</taxon>
    </lineage>
</organism>
<feature type="transmembrane region" description="Helical" evidence="2">
    <location>
        <begin position="14"/>
        <end position="37"/>
    </location>
</feature>
<accession>A0ABN9XG85</accession>
<sequence>MSYSPLLEVAQQEYFFTVVVRTCISLSLCCFVADVLLDWGGFVASLHACKVAVKSMFSPCQFTSFERRRSSDFNKTRLARMVYALDLALVPFSALFMMLVICMYTVSPSNIGLVFRAVFMCGRHFATFYWGYLKRRYGSYPVGGECIFKVVMLGIACRGYFADTHSFLMYGGLWSALRVIIALLALDCSMSVRWNIYFSAVMCLSVWDRRGQLRIDGQSSMAAFFHHFMIELVTCVLVCAASVFLEVCDKDILKASRESSLHLACQRLLAVFCDAQLHIDPRCGIISHSPHLVNLLGAEDGTRDMSSTDRRSTLHGRNFLQYVGESDQQRFQDFISATAGLQSEDSAADDPILGECARRPAASIQVNLRTEGSTNPIPVELFLICLDDAIDAPELLVGIRETYEALPREACTDAPGVVALQQLAATAPAREPGPEAGKLAGAPPASDPRRPPGAAPALAREQPHRHPVEPGAASQPPVQHVGLGLRSSLASSSRASSSSGSCAPDEGCVSCICLRLDSASSGLPVEDMCLRFRDRGRAPRLEEWLPREALDVIHRNVQELVNQEEYRDGEEVTASVGLGALRFSRNGATFLRAECAELAVEGPMIDPRDSDEDSDDFNTIVQMKLTGVSKFRMPWQSGPQRLSGRLPPINESPTEAAGDGCASAPLRHRNSGLQRIARGERPQRCGERVRG</sequence>
<feature type="transmembrane region" description="Helical" evidence="2">
    <location>
        <begin position="167"/>
        <end position="186"/>
    </location>
</feature>
<evidence type="ECO:0000256" key="2">
    <source>
        <dbReference type="SAM" id="Phobius"/>
    </source>
</evidence>
<name>A0ABN9XG85_9DINO</name>
<evidence type="ECO:0000313" key="4">
    <source>
        <dbReference type="Proteomes" id="UP001189429"/>
    </source>
</evidence>
<proteinExistence type="predicted"/>
<keyword evidence="2" id="KW-1133">Transmembrane helix</keyword>
<comment type="caution">
    <text evidence="3">The sequence shown here is derived from an EMBL/GenBank/DDBJ whole genome shotgun (WGS) entry which is preliminary data.</text>
</comment>
<feature type="transmembrane region" description="Helical" evidence="2">
    <location>
        <begin position="83"/>
        <end position="107"/>
    </location>
</feature>